<dbReference type="InterPro" id="IPR033248">
    <property type="entry name" value="Transketolase_C"/>
</dbReference>
<dbReference type="FunFam" id="3.40.50.970:FF:000129">
    <property type="entry name" value="Transketolase"/>
    <property type="match status" value="1"/>
</dbReference>
<dbReference type="SMART" id="SM00861">
    <property type="entry name" value="Transket_pyr"/>
    <property type="match status" value="1"/>
</dbReference>
<evidence type="ECO:0000259" key="4">
    <source>
        <dbReference type="SMART" id="SM00861"/>
    </source>
</evidence>
<dbReference type="Gene3D" id="3.40.50.970">
    <property type="match status" value="1"/>
</dbReference>
<comment type="cofactor">
    <cofactor evidence="1">
        <name>thiamine diphosphate</name>
        <dbReference type="ChEBI" id="CHEBI:58937"/>
    </cofactor>
</comment>
<dbReference type="EC" id="2.2.1.7" evidence="5"/>
<sequence length="302" mass="31652">MDFRDSLFDAIHDIVRADPRSAVLTNDMGAMGFDAIRAEFPDRAINVGIAEQNLISVASGLALSGIRVFAFGIAAHVATRCLEQIKLDLCVPHADVVLIGFGPGLAYGADGPTHHATEDVALMRALPGMAVYTPADPPSAHACVRLAHAAGGPAYIRLDREAVPCDLPPPADATGLRVVHAAGEIAMVTHGILLHSARAAIAAAGVETRLIDLYRIKPIDEEALLAALSGVRAVIAAEEHNPVGGLGAALCEIAMRRRAGFTVDTLALPDRFLTGAATRAWAHREFGLDETGLAAALHRLAE</sequence>
<evidence type="ECO:0000256" key="2">
    <source>
        <dbReference type="ARBA" id="ARBA00007131"/>
    </source>
</evidence>
<dbReference type="InterPro" id="IPR009014">
    <property type="entry name" value="Transketo_C/PFOR_II"/>
</dbReference>
<evidence type="ECO:0000256" key="3">
    <source>
        <dbReference type="ARBA" id="ARBA00023052"/>
    </source>
</evidence>
<dbReference type="AlphaFoldDB" id="A0A212JPS1"/>
<dbReference type="PANTHER" id="PTHR43825:SF5">
    <property type="entry name" value="HYPOTHETICAL TRANSKETOLASE FAMILY PROTEIN"/>
    <property type="match status" value="1"/>
</dbReference>
<evidence type="ECO:0000313" key="5">
    <source>
        <dbReference type="EMBL" id="SBW01464.1"/>
    </source>
</evidence>
<dbReference type="EMBL" id="FLUO01000001">
    <property type="protein sequence ID" value="SBW01464.1"/>
    <property type="molecule type" value="Genomic_DNA"/>
</dbReference>
<protein>
    <submittedName>
        <fullName evidence="5">Putative 1-deoxy-D-xylulose-5-phosphate synthase</fullName>
        <ecNumber evidence="5">2.2.1.7</ecNumber>
    </submittedName>
</protein>
<comment type="similarity">
    <text evidence="2">Belongs to the transketolase family.</text>
</comment>
<organism evidence="5">
    <name type="scientific">uncultured Alphaproteobacteria bacterium</name>
    <dbReference type="NCBI Taxonomy" id="91750"/>
    <lineage>
        <taxon>Bacteria</taxon>
        <taxon>Pseudomonadati</taxon>
        <taxon>Pseudomonadota</taxon>
        <taxon>Alphaproteobacteria</taxon>
        <taxon>environmental samples</taxon>
    </lineage>
</organism>
<dbReference type="Gene3D" id="3.40.50.920">
    <property type="match status" value="1"/>
</dbReference>
<dbReference type="PANTHER" id="PTHR43825">
    <property type="entry name" value="PYRUVATE DEHYDROGENASE E1 COMPONENT"/>
    <property type="match status" value="1"/>
</dbReference>
<dbReference type="CDD" id="cd07033">
    <property type="entry name" value="TPP_PYR_DXS_TK_like"/>
    <property type="match status" value="1"/>
</dbReference>
<dbReference type="InterPro" id="IPR051157">
    <property type="entry name" value="PDH/Transketolase"/>
</dbReference>
<dbReference type="GO" id="GO:0008661">
    <property type="term" value="F:1-deoxy-D-xylulose-5-phosphate synthase activity"/>
    <property type="evidence" value="ECO:0007669"/>
    <property type="project" value="UniProtKB-EC"/>
</dbReference>
<dbReference type="SUPFAM" id="SSF52922">
    <property type="entry name" value="TK C-terminal domain-like"/>
    <property type="match status" value="1"/>
</dbReference>
<dbReference type="InterPro" id="IPR029061">
    <property type="entry name" value="THDP-binding"/>
</dbReference>
<feature type="domain" description="Transketolase-like pyrimidine-binding" evidence="4">
    <location>
        <begin position="1"/>
        <end position="165"/>
    </location>
</feature>
<dbReference type="SUPFAM" id="SSF52518">
    <property type="entry name" value="Thiamin diphosphate-binding fold (THDP-binding)"/>
    <property type="match status" value="1"/>
</dbReference>
<keyword evidence="3" id="KW-0786">Thiamine pyrophosphate</keyword>
<dbReference type="Pfam" id="PF02779">
    <property type="entry name" value="Transket_pyr"/>
    <property type="match status" value="1"/>
</dbReference>
<reference evidence="5" key="1">
    <citation type="submission" date="2016-04" db="EMBL/GenBank/DDBJ databases">
        <authorList>
            <person name="Evans L.H."/>
            <person name="Alamgir A."/>
            <person name="Owens N."/>
            <person name="Weber N.D."/>
            <person name="Virtaneva K."/>
            <person name="Barbian K."/>
            <person name="Babar A."/>
            <person name="Rosenke K."/>
        </authorList>
    </citation>
    <scope>NUCLEOTIDE SEQUENCE</scope>
    <source>
        <strain evidence="5">86</strain>
    </source>
</reference>
<dbReference type="Pfam" id="PF02780">
    <property type="entry name" value="Transketolase_C"/>
    <property type="match status" value="1"/>
</dbReference>
<evidence type="ECO:0000256" key="1">
    <source>
        <dbReference type="ARBA" id="ARBA00001964"/>
    </source>
</evidence>
<accession>A0A212JPS1</accession>
<proteinExistence type="inferred from homology"/>
<keyword evidence="5" id="KW-0808">Transferase</keyword>
<name>A0A212JPS1_9PROT</name>
<gene>
    <name evidence="5" type="ORF">KL86APRO_11435</name>
</gene>
<dbReference type="InterPro" id="IPR005475">
    <property type="entry name" value="Transketolase-like_Pyr-bd"/>
</dbReference>